<proteinExistence type="inferred from homology"/>
<dbReference type="InterPro" id="IPR009080">
    <property type="entry name" value="tRNAsynth_Ia_anticodon-bd"/>
</dbReference>
<evidence type="ECO:0000256" key="2">
    <source>
        <dbReference type="ARBA" id="ARBA00012838"/>
    </source>
</evidence>
<evidence type="ECO:0000256" key="5">
    <source>
        <dbReference type="ARBA" id="ARBA00022840"/>
    </source>
</evidence>
<dbReference type="EMBL" id="ML979137">
    <property type="protein sequence ID" value="KAF1914930.1"/>
    <property type="molecule type" value="Genomic_DNA"/>
</dbReference>
<evidence type="ECO:0000259" key="9">
    <source>
        <dbReference type="Pfam" id="PF09334"/>
    </source>
</evidence>
<organism evidence="10 11">
    <name type="scientific">Ampelomyces quisqualis</name>
    <name type="common">Powdery mildew agent</name>
    <dbReference type="NCBI Taxonomy" id="50730"/>
    <lineage>
        <taxon>Eukaryota</taxon>
        <taxon>Fungi</taxon>
        <taxon>Dikarya</taxon>
        <taxon>Ascomycota</taxon>
        <taxon>Pezizomycotina</taxon>
        <taxon>Dothideomycetes</taxon>
        <taxon>Pleosporomycetidae</taxon>
        <taxon>Pleosporales</taxon>
        <taxon>Pleosporineae</taxon>
        <taxon>Phaeosphaeriaceae</taxon>
        <taxon>Ampelomyces</taxon>
    </lineage>
</organism>
<dbReference type="InterPro" id="IPR033911">
    <property type="entry name" value="MetRS_core"/>
</dbReference>
<dbReference type="Gene3D" id="1.10.730.10">
    <property type="entry name" value="Isoleucyl-tRNA Synthetase, Domain 1"/>
    <property type="match status" value="1"/>
</dbReference>
<dbReference type="Pfam" id="PF09797">
    <property type="entry name" value="NatB_MDM20"/>
    <property type="match status" value="1"/>
</dbReference>
<gene>
    <name evidence="10" type="ORF">BDU57DRAFT_558411</name>
</gene>
<evidence type="ECO:0000256" key="6">
    <source>
        <dbReference type="ARBA" id="ARBA00022917"/>
    </source>
</evidence>
<sequence>MAHVKQTSVETGSEVEWSSETNYHFRLSVFRDKLLDYYAANPTWITPEHRMKEVVQAVEAGLEDLSISRPYERLSWGIRVPGDDTQTIYVWLDALVNYITKAGYPWAPGRETLGGWPADCQVIGKDILRFHCIYWPAFLMALGLELPKKILSHAHWTLGGSRMSKSTGRAVDPFHAIDRFGPDVIRFYLGHDGGIQDDSSYDNRRIIELYNKFLVNHMGNLLSRVVRNRKWSVRGAVERMSEQPAEYWQEGPGAQFWHTSLVNITSKVDKSFEAYDIPKAIRQLAHFVRGTNVFFHDSSPWDKVLPFGPGEPGEEVDRIVYEAAEALRISGILLQPWMPTKANTILDQLGIRKTPLYLCTFTFAAPAAMAFNSWDKLAKAQRDYPKPKFAHAVVEKALKKQPNNPYLLAIVNYNKEGALDKKHSHYSLILATQLAAEQKFTHNGPQDRMAQLQSDLALKLLKQSFAAPPDDALAMKTIRDLRFMASIFGRQRRSKELEDLWLAPPKHIESILHRHRPDVLMLMIKLMRDNNELELLEEQCLTAIKETRENIDLVASHQSNFWELCAWRWDLWAALLHAVARQIVSTQIKLYFGSGLQTKDRPLQLTYMRLRQFVGELTIDDCKDYYRHHSTSTSCFNDMQPFMSTINNRQGHDMLLLEGVSCLIQVYNFLYGMLWFASPEYTNTSIAKTFGVPAKFDKLPQVSVPDNHICVYVLLNIHHRLICQKKDYSPLESTMNSRVLLQATMLARHLVEKDKDKQNRTFALLAARLHLNLGCGTVAFRLYRHTKCKEMLLDTLSPYVLSRISQTHPFDSKGYGGFSADDELAKVIGTIERMERKTDDYLFTDLPSFLWDQATDTLELKRKLNSSLTKHLCVAERRRIARFRGESAETLPKLKYKAYKCVSDNVDRAIFPNFEQPGDGGRVTRLVMANNIPTMNWLLAIHWNQELAVRILHGEEDLQNFDSNVQFVSTTGYREDRAELTGVESRLRMLWHEVSQMAFEINHPGAMGIVWGLPFSSKALPHAFEMLQEIRKTMELLRMPGDTTLKPEEEVTMFHENMLMSCYSHLEVVRALYKCAEQLVDKVIKKKGTPHPMAKLVPKNYQLELMEEVKICYQAIRDVAQGYMELIKKKGLAAIKAQVRWGATGEELRRILSDDDVDYYAREYVESALEAWSGVLKVKLK</sequence>
<dbReference type="PANTHER" id="PTHR43326">
    <property type="entry name" value="METHIONYL-TRNA SYNTHETASE"/>
    <property type="match status" value="1"/>
</dbReference>
<keyword evidence="7 8" id="KW-0030">Aminoacyl-tRNA synthetase</keyword>
<name>A0A6A5QJA3_AMPQU</name>
<dbReference type="InterPro" id="IPR019183">
    <property type="entry name" value="NAA25_NatB_aux_su"/>
</dbReference>
<dbReference type="AlphaFoldDB" id="A0A6A5QJA3"/>
<dbReference type="InterPro" id="IPR014729">
    <property type="entry name" value="Rossmann-like_a/b/a_fold"/>
</dbReference>
<feature type="domain" description="Methionyl/Leucyl tRNA synthetase" evidence="9">
    <location>
        <begin position="8"/>
        <end position="225"/>
    </location>
</feature>
<evidence type="ECO:0000256" key="7">
    <source>
        <dbReference type="ARBA" id="ARBA00023146"/>
    </source>
</evidence>
<dbReference type="SUPFAM" id="SSF47323">
    <property type="entry name" value="Anticodon-binding domain of a subclass of class I aminoacyl-tRNA synthetases"/>
    <property type="match status" value="1"/>
</dbReference>
<evidence type="ECO:0000256" key="4">
    <source>
        <dbReference type="ARBA" id="ARBA00022741"/>
    </source>
</evidence>
<dbReference type="GO" id="GO:0006431">
    <property type="term" value="P:methionyl-tRNA aminoacylation"/>
    <property type="evidence" value="ECO:0007669"/>
    <property type="project" value="InterPro"/>
</dbReference>
<dbReference type="GO" id="GO:0005524">
    <property type="term" value="F:ATP binding"/>
    <property type="evidence" value="ECO:0007669"/>
    <property type="project" value="UniProtKB-KW"/>
</dbReference>
<keyword evidence="5 8" id="KW-0067">ATP-binding</keyword>
<evidence type="ECO:0000313" key="10">
    <source>
        <dbReference type="EMBL" id="KAF1914930.1"/>
    </source>
</evidence>
<dbReference type="PRINTS" id="PR01041">
    <property type="entry name" value="TRNASYNTHMET"/>
</dbReference>
<dbReference type="InterPro" id="IPR015413">
    <property type="entry name" value="Methionyl/Leucyl_tRNA_Synth"/>
</dbReference>
<keyword evidence="6 8" id="KW-0648">Protein biosynthesis</keyword>
<dbReference type="Pfam" id="PF09334">
    <property type="entry name" value="tRNA-synt_1g"/>
    <property type="match status" value="1"/>
</dbReference>
<dbReference type="Gene3D" id="2.170.220.10">
    <property type="match status" value="1"/>
</dbReference>
<dbReference type="OrthoDB" id="24670at2759"/>
<dbReference type="PANTHER" id="PTHR43326:SF1">
    <property type="entry name" value="METHIONINE--TRNA LIGASE, MITOCHONDRIAL"/>
    <property type="match status" value="1"/>
</dbReference>
<dbReference type="EC" id="6.1.1.10" evidence="2"/>
<dbReference type="SUPFAM" id="SSF52374">
    <property type="entry name" value="Nucleotidylyl transferase"/>
    <property type="match status" value="1"/>
</dbReference>
<dbReference type="Gene3D" id="3.40.50.620">
    <property type="entry name" value="HUPs"/>
    <property type="match status" value="1"/>
</dbReference>
<reference evidence="10" key="1">
    <citation type="journal article" date="2020" name="Stud. Mycol.">
        <title>101 Dothideomycetes genomes: a test case for predicting lifestyles and emergence of pathogens.</title>
        <authorList>
            <person name="Haridas S."/>
            <person name="Albert R."/>
            <person name="Binder M."/>
            <person name="Bloem J."/>
            <person name="Labutti K."/>
            <person name="Salamov A."/>
            <person name="Andreopoulos B."/>
            <person name="Baker S."/>
            <person name="Barry K."/>
            <person name="Bills G."/>
            <person name="Bluhm B."/>
            <person name="Cannon C."/>
            <person name="Castanera R."/>
            <person name="Culley D."/>
            <person name="Daum C."/>
            <person name="Ezra D."/>
            <person name="Gonzalez J."/>
            <person name="Henrissat B."/>
            <person name="Kuo A."/>
            <person name="Liang C."/>
            <person name="Lipzen A."/>
            <person name="Lutzoni F."/>
            <person name="Magnuson J."/>
            <person name="Mondo S."/>
            <person name="Nolan M."/>
            <person name="Ohm R."/>
            <person name="Pangilinan J."/>
            <person name="Park H.-J."/>
            <person name="Ramirez L."/>
            <person name="Alfaro M."/>
            <person name="Sun H."/>
            <person name="Tritt A."/>
            <person name="Yoshinaga Y."/>
            <person name="Zwiers L.-H."/>
            <person name="Turgeon B."/>
            <person name="Goodwin S."/>
            <person name="Spatafora J."/>
            <person name="Crous P."/>
            <person name="Grigoriev I."/>
        </authorList>
    </citation>
    <scope>NUCLEOTIDE SEQUENCE</scope>
    <source>
        <strain evidence="10">HMLAC05119</strain>
    </source>
</reference>
<evidence type="ECO:0000256" key="1">
    <source>
        <dbReference type="ARBA" id="ARBA00005594"/>
    </source>
</evidence>
<evidence type="ECO:0000256" key="3">
    <source>
        <dbReference type="ARBA" id="ARBA00022598"/>
    </source>
</evidence>
<dbReference type="Proteomes" id="UP000800096">
    <property type="component" value="Unassembled WGS sequence"/>
</dbReference>
<protein>
    <recommendedName>
        <fullName evidence="2">methionine--tRNA ligase</fullName>
        <ecNumber evidence="2">6.1.1.10</ecNumber>
    </recommendedName>
</protein>
<keyword evidence="11" id="KW-1185">Reference proteome</keyword>
<evidence type="ECO:0000256" key="8">
    <source>
        <dbReference type="RuleBase" id="RU363039"/>
    </source>
</evidence>
<evidence type="ECO:0000313" key="11">
    <source>
        <dbReference type="Proteomes" id="UP000800096"/>
    </source>
</evidence>
<accession>A0A6A5QJA3</accession>
<keyword evidence="3 8" id="KW-0436">Ligase</keyword>
<dbReference type="InterPro" id="IPR023457">
    <property type="entry name" value="Met-tRNA_synth_2"/>
</dbReference>
<dbReference type="GO" id="GO:0004825">
    <property type="term" value="F:methionine-tRNA ligase activity"/>
    <property type="evidence" value="ECO:0007669"/>
    <property type="project" value="UniProtKB-EC"/>
</dbReference>
<comment type="similarity">
    <text evidence="1 8">Belongs to the class-I aminoacyl-tRNA synthetase family.</text>
</comment>
<keyword evidence="4 8" id="KW-0547">Nucleotide-binding</keyword>